<evidence type="ECO:0000313" key="2">
    <source>
        <dbReference type="Proteomes" id="UP000249748"/>
    </source>
</evidence>
<protein>
    <submittedName>
        <fullName evidence="1">MFS general substrate transporter</fullName>
    </submittedName>
</protein>
<keyword evidence="2" id="KW-1185">Reference proteome</keyword>
<evidence type="ECO:0000313" key="1">
    <source>
        <dbReference type="EMBL" id="RAK90774.1"/>
    </source>
</evidence>
<reference evidence="1" key="1">
    <citation type="submission" date="2018-02" db="EMBL/GenBank/DDBJ databases">
        <title>The genomes of Aspergillus section Nigri reveals drivers in fungal speciation.</title>
        <authorList>
            <consortium name="DOE Joint Genome Institute"/>
            <person name="Vesth T.C."/>
            <person name="Nybo J."/>
            <person name="Theobald S."/>
            <person name="Brandl J."/>
            <person name="Frisvad J.C."/>
            <person name="Nielsen K.F."/>
            <person name="Lyhne E.K."/>
            <person name="Kogle M.E."/>
            <person name="Kuo A."/>
            <person name="Riley R."/>
            <person name="Clum A."/>
            <person name="Nolan M."/>
            <person name="Lipzen A."/>
            <person name="Salamov A."/>
            <person name="Henrissat B."/>
            <person name="Wiebenga A."/>
            <person name="De vries R.P."/>
            <person name="Grigoriev I.V."/>
            <person name="Mortensen U.H."/>
            <person name="Andersen M.R."/>
            <person name="Baker S.E."/>
        </authorList>
    </citation>
    <scope>NUCLEOTIDE SEQUENCE</scope>
    <source>
        <strain evidence="1">CBS 115574</strain>
    </source>
</reference>
<organism evidence="1 2">
    <name type="scientific">Aspergillus costaricaensis CBS 115574</name>
    <dbReference type="NCBI Taxonomy" id="1448317"/>
    <lineage>
        <taxon>Eukaryota</taxon>
        <taxon>Fungi</taxon>
        <taxon>Dikarya</taxon>
        <taxon>Ascomycota</taxon>
        <taxon>Pezizomycotina</taxon>
        <taxon>Eurotiomycetes</taxon>
        <taxon>Eurotiomycetidae</taxon>
        <taxon>Eurotiales</taxon>
        <taxon>Aspergillaceae</taxon>
        <taxon>Aspergillus</taxon>
        <taxon>Aspergillus subgen. Circumdati</taxon>
    </lineage>
</organism>
<sequence>MEAIAPGSLDLCCWELPDVSCNPCPDWSADGSVLGGPSESETSPATLSPPYGDPSATSLNYEQGGDGMFSIHILQKEFQTRQVTPGFDIPALYSSPPLLDGDHPRYEKVKRATQLLNCQIVGDKMTSCLLPEGQKPSLGPMLDNEPRISTYIQACFETPCAGVNMFLTMASAQECVDVVLKSDCFDRATVVVAYAVLALGCYLVSIRSGIRSVVEGMSRAARYFQRALSESNYLTMGSATVRAFQASIIFADKSGHHTKPRLITLGVQFVQDLGLQSSRRLRQLCTQADERLLKNAFWHLYAIEKADAVDRGRSSMMCDKLTDYSPSDGCQNPDEARLTLQCLYGRVCDRVIDSLYSQAALRAPRVDMCRQIEDAYCLVQSWLGILQTYNHSLNSPSVRSSCLEENMEAEAYLSSYFLTFLIHGKWLQLAQQGLATEEREAYERSEARCLAAARSVLEQCSQHTHVQMLANMRFRSLPKIAACILVLIGQSCGRLDEERIADFRVLPLLTIGFATYQIDRTNIASALTGDFSSDIGISQDIINLGNQLMFLGVIVLEIPSNMVLQKVGPRRWISAQVCIFGVIAALQIFIRNKTGFLLTRSILGLAEAGYIPAAMYTLSTWYTKEELTKRIAVFFFGMFGGAAVSPLLGAALLKLDGKGGLHGWQWIFLLEGIWSVIMAIALFTLLPEREGVASECSDVESACKSQSWNGSTSETIPVKVVWETLTNYTKWPHFLATACVFATWSPLTTYTPTIIMSLGFSRIQANALAAIGSLLTLPVIVFFASLSDWSRRRGMSVMLAIAVYLVALILLRVLQAHVDRWGRLGLWTTVNGLAVGYHPVHNAWIQVNCSSPGERSVSVAMFVMSATAGLMAGTQIFRHDDGLNGYPRGILIMIFLVLSGLILVAIQSANYRSLNRSSKSRIVQET</sequence>
<dbReference type="Proteomes" id="UP000249748">
    <property type="component" value="Unassembled WGS sequence"/>
</dbReference>
<accession>A0ACD1IJX0</accession>
<dbReference type="EMBL" id="KZ824543">
    <property type="protein sequence ID" value="RAK90774.1"/>
    <property type="molecule type" value="Genomic_DNA"/>
</dbReference>
<name>A0ACD1IJX0_9EURO</name>
<proteinExistence type="predicted"/>
<gene>
    <name evidence="1" type="ORF">BO79DRAFT_280890</name>
</gene>